<dbReference type="InterPro" id="IPR051825">
    <property type="entry name" value="SRCIN1"/>
</dbReference>
<feature type="compositionally biased region" description="Polar residues" evidence="2">
    <location>
        <begin position="667"/>
        <end position="688"/>
    </location>
</feature>
<dbReference type="RefSeq" id="XP_036362268.1">
    <property type="nucleotide sequence ID" value="XM_036506375.1"/>
</dbReference>
<feature type="domain" description="Actin interacting protein 3-like C-terminal" evidence="3">
    <location>
        <begin position="262"/>
        <end position="374"/>
    </location>
</feature>
<feature type="domain" description="Actin interacting protein 3-like C-terminal" evidence="3">
    <location>
        <begin position="732"/>
        <end position="899"/>
    </location>
</feature>
<dbReference type="Pfam" id="PF03915">
    <property type="entry name" value="AIP3"/>
    <property type="match status" value="2"/>
</dbReference>
<feature type="region of interest" description="Disordered" evidence="2">
    <location>
        <begin position="1261"/>
        <end position="1307"/>
    </location>
</feature>
<feature type="region of interest" description="Disordered" evidence="2">
    <location>
        <begin position="660"/>
        <end position="688"/>
    </location>
</feature>
<dbReference type="GO" id="GO:0005737">
    <property type="term" value="C:cytoplasm"/>
    <property type="evidence" value="ECO:0007669"/>
    <property type="project" value="TreeGrafter"/>
</dbReference>
<feature type="compositionally biased region" description="Low complexity" evidence="2">
    <location>
        <begin position="1351"/>
        <end position="1369"/>
    </location>
</feature>
<feature type="region of interest" description="Disordered" evidence="2">
    <location>
        <begin position="608"/>
        <end position="634"/>
    </location>
</feature>
<keyword evidence="4" id="KW-1185">Reference proteome</keyword>
<feature type="region of interest" description="Disordered" evidence="2">
    <location>
        <begin position="1323"/>
        <end position="1417"/>
    </location>
</feature>
<protein>
    <submittedName>
        <fullName evidence="5">Sickle tail protein-like isoform X1</fullName>
    </submittedName>
</protein>
<evidence type="ECO:0000313" key="4">
    <source>
        <dbReference type="Proteomes" id="UP000515154"/>
    </source>
</evidence>
<dbReference type="InterPro" id="IPR022782">
    <property type="entry name" value="AIP3-like_C"/>
</dbReference>
<organism evidence="4 5">
    <name type="scientific">Octopus sinensis</name>
    <name type="common">East Asian common octopus</name>
    <dbReference type="NCBI Taxonomy" id="2607531"/>
    <lineage>
        <taxon>Eukaryota</taxon>
        <taxon>Metazoa</taxon>
        <taxon>Spiralia</taxon>
        <taxon>Lophotrochozoa</taxon>
        <taxon>Mollusca</taxon>
        <taxon>Cephalopoda</taxon>
        <taxon>Coleoidea</taxon>
        <taxon>Octopodiformes</taxon>
        <taxon>Octopoda</taxon>
        <taxon>Incirrata</taxon>
        <taxon>Octopodidae</taxon>
        <taxon>Octopus</taxon>
    </lineage>
</organism>
<gene>
    <name evidence="5" type="primary">LOC115216158</name>
</gene>
<name>A0A7E6F402_9MOLL</name>
<feature type="compositionally biased region" description="Polar residues" evidence="2">
    <location>
        <begin position="1323"/>
        <end position="1335"/>
    </location>
</feature>
<dbReference type="PANTHER" id="PTHR22741">
    <property type="entry name" value="P140CAP/SNIP-RELATED"/>
    <property type="match status" value="1"/>
</dbReference>
<evidence type="ECO:0000256" key="2">
    <source>
        <dbReference type="SAM" id="MobiDB-lite"/>
    </source>
</evidence>
<feature type="compositionally biased region" description="Polar residues" evidence="2">
    <location>
        <begin position="993"/>
        <end position="1016"/>
    </location>
</feature>
<evidence type="ECO:0000256" key="1">
    <source>
        <dbReference type="ARBA" id="ARBA00023054"/>
    </source>
</evidence>
<proteinExistence type="predicted"/>
<dbReference type="PANTHER" id="PTHR22741:SF10">
    <property type="entry name" value="COILED-COIL DOMAIN-CONTAINING PROTEIN CG32809"/>
    <property type="match status" value="1"/>
</dbReference>
<feature type="region of interest" description="Disordered" evidence="2">
    <location>
        <begin position="980"/>
        <end position="1070"/>
    </location>
</feature>
<feature type="compositionally biased region" description="Polar residues" evidence="2">
    <location>
        <begin position="1261"/>
        <end position="1273"/>
    </location>
</feature>
<accession>A0A7E6F402</accession>
<evidence type="ECO:0000259" key="3">
    <source>
        <dbReference type="Pfam" id="PF03915"/>
    </source>
</evidence>
<feature type="region of interest" description="Disordered" evidence="2">
    <location>
        <begin position="1112"/>
        <end position="1131"/>
    </location>
</feature>
<feature type="region of interest" description="Disordered" evidence="2">
    <location>
        <begin position="936"/>
        <end position="964"/>
    </location>
</feature>
<feature type="region of interest" description="Disordered" evidence="2">
    <location>
        <begin position="84"/>
        <end position="123"/>
    </location>
</feature>
<feature type="compositionally biased region" description="Polar residues" evidence="2">
    <location>
        <begin position="1023"/>
        <end position="1070"/>
    </location>
</feature>
<keyword evidence="1" id="KW-0175">Coiled coil</keyword>
<dbReference type="KEGG" id="osn:115216158"/>
<dbReference type="Proteomes" id="UP000515154">
    <property type="component" value="Linkage group LG10"/>
</dbReference>
<feature type="region of interest" description="Disordered" evidence="2">
    <location>
        <begin position="709"/>
        <end position="734"/>
    </location>
</feature>
<reference evidence="5" key="1">
    <citation type="submission" date="2025-08" db="UniProtKB">
        <authorList>
            <consortium name="RefSeq"/>
        </authorList>
    </citation>
    <scope>IDENTIFICATION</scope>
</reference>
<feature type="compositionally biased region" description="Polar residues" evidence="2">
    <location>
        <begin position="1394"/>
        <end position="1412"/>
    </location>
</feature>
<feature type="compositionally biased region" description="Polar residues" evidence="2">
    <location>
        <begin position="717"/>
        <end position="731"/>
    </location>
</feature>
<feature type="compositionally biased region" description="Basic and acidic residues" evidence="2">
    <location>
        <begin position="612"/>
        <end position="623"/>
    </location>
</feature>
<evidence type="ECO:0000313" key="5">
    <source>
        <dbReference type="RefSeq" id="XP_036362268.1"/>
    </source>
</evidence>
<dbReference type="Gene3D" id="1.20.58.1540">
    <property type="entry name" value="Actin interacting protein 3, C-terminal domain"/>
    <property type="match status" value="1"/>
</dbReference>
<sequence length="1443" mass="158723">MSASDSEGEETVLQPELIPLLENQPTRTAITTITTPINSASSTTVSVVSSNNLPLDSNTNSYNSSGSVLSVATTTNDITNSTTIVTSSSPSFTSTSTTTTSVVSDSSTGNSGLPATDKSQAKVKSPPAAKIAAVACCHSRKLSLNGNSSFQSSDDDSQTKKEIFMDLLARRYVQYAEKIKDNSKTEDFSHCAPHQRDQRRRATIVTYNSNLNQSVEYDDNGTMSDIETSSAGNIQRGQYLRSSLPIIRSSSSTFERPLGLVFLVYKDETKKASLPNEITTLDTVRALFVRSFADKLTMEFMESPRNKIYIVDPRTNIYYQLEDLRDIKDRTVLKIHECDSDQPQIIKPLPEIRGKTIVSSVQSQSNTHPVNVHIPSSCHPKNMTKSKSLPPQNSIAYQQLANENQSLRIVDRPQSTTPGMDVMRGQSGIVPRHMANLRFSPERQTTPDRASLLGTIPENSQLSRGRGTLNGYSAEVYPAATYNPGYWPTEQPYSHPTYHRIYPCTSLGPLSQMPSTGTEQPISYVQYTGGSINQPHAQPPYLSKNTRSHPMASQQRPPPHINPIETRDGCKIAPPNWSLPYSAVPSIPSTLPPTLEGTPVCKLQRSQSYRANPEREPVPERIRSMTPQPPQDPETKVRMERMEAQLANLTAWVHNTVIPSRSHHTNGRTSSMRSNCSTVSDSTCTGSTASKNFVSYPSGLSDIPGAAQSGYPAAAATHSQKSTRSKYTNQPPVIGPNTRVRMILVKRKVEELKADLKNLQFLHRKNTETGQTLMAESTKKILNVLSRISFTVSLHPIRKERHDVDANYTEFVREEKRIDQELCKLEDSVEEVRTDVISKHCRVNSTDVEKMALTLSQLSKAIAEQKAHFPQLQDKMKKIMSEEMDIIIQEEKFLKDQPERLESALRRCKKLTGTLFTLKSPSNRLASVQQHNRCLSPTPLSQKAPITASSPSLLPQTPMKVVNNDKPGSIQIILNYPKVSSGQQQHENEQKLSHSTSHNSADTSSGSSGNNVYSLTHNDDQITSRSGECTYLPSTTPKQNVGSETQENQMTPSKIGNNFRSSSQTSSNQLQINSVKSDFTDCVSVNPTTEVSCMKPVSAPEKTSRMALISESTSPNKELFSGKSTENSKESSANLINKIHSARADFFSSMLTSENSATLNKNNSYSPTTKMDYTVHFSSPKPTFTIANCIQSTAKNSPKPIMSTATAVAELWPKDPPPISKKPSHLWKVRPSSHNYDGTNVAVCSGSSSHSVLSLPYFSNSSKSLPTLPSNNKSDCETKIAKRSPPPPPPRKNSKNSYEVKPAPTSSTPQIVHYTLTQHCNPSMSSSFSINTPLQHDNKHPKNNTRDNSPSKESACSSGSSASSDSQHSVVRVPVLTQQNGNGFNKKNKPSPPQRKSSQLSHLPASTHSPSLSKPACWEQPVFNGVKGLSMNTKRDLQETAID</sequence>
<feature type="compositionally biased region" description="Low complexity" evidence="2">
    <location>
        <begin position="84"/>
        <end position="108"/>
    </location>
</feature>